<feature type="region of interest" description="Disordered" evidence="1">
    <location>
        <begin position="1"/>
        <end position="27"/>
    </location>
</feature>
<feature type="compositionally biased region" description="Acidic residues" evidence="1">
    <location>
        <begin position="1"/>
        <end position="13"/>
    </location>
</feature>
<protein>
    <submittedName>
        <fullName evidence="2">Uncharacterized protein</fullName>
    </submittedName>
</protein>
<proteinExistence type="predicted"/>
<feature type="compositionally biased region" description="Basic and acidic residues" evidence="1">
    <location>
        <begin position="17"/>
        <end position="27"/>
    </location>
</feature>
<gene>
    <name evidence="2" type="ORF">SAE02_39090</name>
</gene>
<keyword evidence="3" id="KW-1185">Reference proteome</keyword>
<evidence type="ECO:0000313" key="2">
    <source>
        <dbReference type="EMBL" id="GEO39761.1"/>
    </source>
</evidence>
<dbReference type="Proteomes" id="UP000321523">
    <property type="component" value="Unassembled WGS sequence"/>
</dbReference>
<evidence type="ECO:0000313" key="3">
    <source>
        <dbReference type="Proteomes" id="UP000321523"/>
    </source>
</evidence>
<name>A0A512DTF8_9PROT</name>
<reference evidence="2 3" key="1">
    <citation type="submission" date="2019-07" db="EMBL/GenBank/DDBJ databases">
        <title>Whole genome shotgun sequence of Skermanella aerolata NBRC 106429.</title>
        <authorList>
            <person name="Hosoyama A."/>
            <person name="Uohara A."/>
            <person name="Ohji S."/>
            <person name="Ichikawa N."/>
        </authorList>
    </citation>
    <scope>NUCLEOTIDE SEQUENCE [LARGE SCALE GENOMIC DNA]</scope>
    <source>
        <strain evidence="2 3">NBRC 106429</strain>
    </source>
</reference>
<dbReference type="RefSeq" id="WP_044430297.1">
    <property type="nucleotide sequence ID" value="NZ_BJYZ01000018.1"/>
</dbReference>
<evidence type="ECO:0000256" key="1">
    <source>
        <dbReference type="SAM" id="MobiDB-lite"/>
    </source>
</evidence>
<sequence length="111" mass="12254">MTDMEVESPDTQDPEGLAEKITEDRGRGPSEVRILGLLAAHADQFLGVREDPEEPAGFVYAWANVVLTDHGKRLMNHLPESVGSLMINYESGRWQVQEAGEIVAEGFVPFT</sequence>
<organism evidence="2 3">
    <name type="scientific">Skermanella aerolata</name>
    <dbReference type="NCBI Taxonomy" id="393310"/>
    <lineage>
        <taxon>Bacteria</taxon>
        <taxon>Pseudomonadati</taxon>
        <taxon>Pseudomonadota</taxon>
        <taxon>Alphaproteobacteria</taxon>
        <taxon>Rhodospirillales</taxon>
        <taxon>Azospirillaceae</taxon>
        <taxon>Skermanella</taxon>
    </lineage>
</organism>
<accession>A0A512DTF8</accession>
<dbReference type="EMBL" id="BJYZ01000018">
    <property type="protein sequence ID" value="GEO39761.1"/>
    <property type="molecule type" value="Genomic_DNA"/>
</dbReference>
<comment type="caution">
    <text evidence="2">The sequence shown here is derived from an EMBL/GenBank/DDBJ whole genome shotgun (WGS) entry which is preliminary data.</text>
</comment>
<dbReference type="AlphaFoldDB" id="A0A512DTF8"/>